<dbReference type="PROSITE" id="PS00086">
    <property type="entry name" value="CYTOCHROME_P450"/>
    <property type="match status" value="1"/>
</dbReference>
<dbReference type="AlphaFoldDB" id="A0A7R8UU88"/>
<accession>A0A7R8UU88</accession>
<evidence type="ECO:0000256" key="7">
    <source>
        <dbReference type="ARBA" id="ARBA00023033"/>
    </source>
</evidence>
<keyword evidence="11" id="KW-1185">Reference proteome</keyword>
<gene>
    <name evidence="10" type="ORF">HERILL_LOCUS9886</name>
</gene>
<dbReference type="PANTHER" id="PTHR24291:SF187">
    <property type="entry name" value="CYTOCHROME P450 4AE1-RELATED"/>
    <property type="match status" value="1"/>
</dbReference>
<dbReference type="PANTHER" id="PTHR24291">
    <property type="entry name" value="CYTOCHROME P450 FAMILY 4"/>
    <property type="match status" value="1"/>
</dbReference>
<dbReference type="FunCoup" id="A0A7R8UU88">
    <property type="interactions" value="14"/>
</dbReference>
<dbReference type="InterPro" id="IPR036396">
    <property type="entry name" value="Cyt_P450_sf"/>
</dbReference>
<dbReference type="InParanoid" id="A0A7R8UU88"/>
<dbReference type="CDD" id="cd20628">
    <property type="entry name" value="CYP4"/>
    <property type="match status" value="1"/>
</dbReference>
<dbReference type="EMBL" id="LR899012">
    <property type="protein sequence ID" value="CAD7087164.1"/>
    <property type="molecule type" value="Genomic_DNA"/>
</dbReference>
<evidence type="ECO:0008006" key="12">
    <source>
        <dbReference type="Google" id="ProtNLM"/>
    </source>
</evidence>
<dbReference type="PRINTS" id="PR00463">
    <property type="entry name" value="EP450I"/>
</dbReference>
<evidence type="ECO:0000256" key="2">
    <source>
        <dbReference type="ARBA" id="ARBA00010617"/>
    </source>
</evidence>
<dbReference type="InterPro" id="IPR001128">
    <property type="entry name" value="Cyt_P450"/>
</dbReference>
<reference evidence="10 11" key="1">
    <citation type="submission" date="2020-11" db="EMBL/GenBank/DDBJ databases">
        <authorList>
            <person name="Wallbank WR R."/>
            <person name="Pardo Diaz C."/>
            <person name="Kozak K."/>
            <person name="Martin S."/>
            <person name="Jiggins C."/>
            <person name="Moest M."/>
            <person name="Warren A I."/>
            <person name="Generalovic N T."/>
            <person name="Byers J.R.P. K."/>
            <person name="Montejo-Kovacevich G."/>
            <person name="Yen C E."/>
        </authorList>
    </citation>
    <scope>NUCLEOTIDE SEQUENCE [LARGE SCALE GENOMIC DNA]</scope>
</reference>
<keyword evidence="5 9" id="KW-0560">Oxidoreductase</keyword>
<evidence type="ECO:0000256" key="9">
    <source>
        <dbReference type="RuleBase" id="RU000461"/>
    </source>
</evidence>
<dbReference type="Proteomes" id="UP000594454">
    <property type="component" value="Chromosome 4"/>
</dbReference>
<dbReference type="GO" id="GO:0016705">
    <property type="term" value="F:oxidoreductase activity, acting on paired donors, with incorporation or reduction of molecular oxygen"/>
    <property type="evidence" value="ECO:0007669"/>
    <property type="project" value="InterPro"/>
</dbReference>
<feature type="binding site" description="axial binding residue" evidence="8">
    <location>
        <position position="450"/>
    </location>
    <ligand>
        <name>heme</name>
        <dbReference type="ChEBI" id="CHEBI:30413"/>
    </ligand>
    <ligandPart>
        <name>Fe</name>
        <dbReference type="ChEBI" id="CHEBI:18248"/>
    </ligandPart>
</feature>
<sequence length="503" mass="57613">MILAIILVIVSALLLDYLAKRRRYNLTKTIPGPPIFPFVGSLLFLTQRNIHDAVNNIIHYTTLYGPLVRVWGANQLMVVSINPKDLEIIMSSPKFITKGTMYNLMKAWLGDGLLLSSGHKWHQRRKIITPTFHFKILEQFVEVFDQQSKVLVDELRIHASGRSFDIHPYITAAALDVIAETAMSTKLQAQSNPNSEYVRAVADITEILITRMANIFFKFDIIFKLFAPDLLKRQEKAGKILHNFTEKIIQQRRQSLLEQNGNIHMKEAEDDIGLKRRTTFLDLLLESTIDGRPLTGVEIREEVDTFMFEGHDTTTAGIAFTLYCISRHADVQEKIFAEIRQICGDDKDEPVNLRKLQEMKYLELVIKESLRLFPPVPMIERSTVEDTNLYGRTIPTGTDIIIPIFVVSKNPDAFPEPEVFRPERHALENLEDKEPCPFAYIPFSAGPRNCIGQKFAMLELKSTVSKILRYYELLPLGEEPQVEMNIIMRSKNGVQLGLKPRIY</sequence>
<evidence type="ECO:0000256" key="4">
    <source>
        <dbReference type="ARBA" id="ARBA00022723"/>
    </source>
</evidence>
<evidence type="ECO:0000256" key="8">
    <source>
        <dbReference type="PIRSR" id="PIRSR602401-1"/>
    </source>
</evidence>
<dbReference type="GO" id="GO:0004497">
    <property type="term" value="F:monooxygenase activity"/>
    <property type="evidence" value="ECO:0007669"/>
    <property type="project" value="UniProtKB-KW"/>
</dbReference>
<dbReference type="GO" id="GO:0020037">
    <property type="term" value="F:heme binding"/>
    <property type="evidence" value="ECO:0007669"/>
    <property type="project" value="InterPro"/>
</dbReference>
<keyword evidence="4 8" id="KW-0479">Metal-binding</keyword>
<evidence type="ECO:0000256" key="3">
    <source>
        <dbReference type="ARBA" id="ARBA00022617"/>
    </source>
</evidence>
<dbReference type="SUPFAM" id="SSF48264">
    <property type="entry name" value="Cytochrome P450"/>
    <property type="match status" value="1"/>
</dbReference>
<evidence type="ECO:0000256" key="6">
    <source>
        <dbReference type="ARBA" id="ARBA00023004"/>
    </source>
</evidence>
<dbReference type="PRINTS" id="PR00385">
    <property type="entry name" value="P450"/>
</dbReference>
<dbReference type="GO" id="GO:0005506">
    <property type="term" value="F:iron ion binding"/>
    <property type="evidence" value="ECO:0007669"/>
    <property type="project" value="InterPro"/>
</dbReference>
<comment type="cofactor">
    <cofactor evidence="1 8">
        <name>heme</name>
        <dbReference type="ChEBI" id="CHEBI:30413"/>
    </cofactor>
</comment>
<dbReference type="InterPro" id="IPR050196">
    <property type="entry name" value="Cytochrome_P450_Monoox"/>
</dbReference>
<dbReference type="OMA" id="SHDICRA"/>
<dbReference type="InterPro" id="IPR002401">
    <property type="entry name" value="Cyt_P450_E_grp-I"/>
</dbReference>
<organism evidence="10 11">
    <name type="scientific">Hermetia illucens</name>
    <name type="common">Black soldier fly</name>
    <dbReference type="NCBI Taxonomy" id="343691"/>
    <lineage>
        <taxon>Eukaryota</taxon>
        <taxon>Metazoa</taxon>
        <taxon>Ecdysozoa</taxon>
        <taxon>Arthropoda</taxon>
        <taxon>Hexapoda</taxon>
        <taxon>Insecta</taxon>
        <taxon>Pterygota</taxon>
        <taxon>Neoptera</taxon>
        <taxon>Endopterygota</taxon>
        <taxon>Diptera</taxon>
        <taxon>Brachycera</taxon>
        <taxon>Stratiomyomorpha</taxon>
        <taxon>Stratiomyidae</taxon>
        <taxon>Hermetiinae</taxon>
        <taxon>Hermetia</taxon>
    </lineage>
</organism>
<dbReference type="InterPro" id="IPR017972">
    <property type="entry name" value="Cyt_P450_CS"/>
</dbReference>
<evidence type="ECO:0000256" key="1">
    <source>
        <dbReference type="ARBA" id="ARBA00001971"/>
    </source>
</evidence>
<name>A0A7R8UU88_HERIL</name>
<protein>
    <recommendedName>
        <fullName evidence="12">Cytochrome P450</fullName>
    </recommendedName>
</protein>
<comment type="similarity">
    <text evidence="2 9">Belongs to the cytochrome P450 family.</text>
</comment>
<evidence type="ECO:0000313" key="10">
    <source>
        <dbReference type="EMBL" id="CAD7087164.1"/>
    </source>
</evidence>
<dbReference type="Gene3D" id="1.10.630.10">
    <property type="entry name" value="Cytochrome P450"/>
    <property type="match status" value="1"/>
</dbReference>
<dbReference type="OrthoDB" id="1470350at2759"/>
<evidence type="ECO:0000313" key="11">
    <source>
        <dbReference type="Proteomes" id="UP000594454"/>
    </source>
</evidence>
<keyword evidence="6 8" id="KW-0408">Iron</keyword>
<proteinExistence type="inferred from homology"/>
<keyword evidence="7 9" id="KW-0503">Monooxygenase</keyword>
<evidence type="ECO:0000256" key="5">
    <source>
        <dbReference type="ARBA" id="ARBA00023002"/>
    </source>
</evidence>
<dbReference type="Pfam" id="PF00067">
    <property type="entry name" value="p450"/>
    <property type="match status" value="1"/>
</dbReference>
<keyword evidence="3 8" id="KW-0349">Heme</keyword>